<reference evidence="1 2" key="1">
    <citation type="submission" date="2024-01" db="EMBL/GenBank/DDBJ databases">
        <title>The genomes of 5 underutilized Papilionoideae crops provide insights into root nodulation and disease resistanc.</title>
        <authorList>
            <person name="Jiang F."/>
        </authorList>
    </citation>
    <scope>NUCLEOTIDE SEQUENCE [LARGE SCALE GENOMIC DNA]</scope>
    <source>
        <strain evidence="1">LVBAO_FW01</strain>
        <tissue evidence="1">Leaves</tissue>
    </source>
</reference>
<sequence>MHLTLPFHLNVYGSLYRGEALSLSPPRLMHGDRRELQSRDIPMAPRIRIHVSKRVNETSVSIKNGLRPWYPSLLTLFLYSALDLKQRSGCIKGRMTNLYGALIERIHLLPLRGLKLFLSIPFKHCGIESSPARFKTLHQKPQQITSKVHYIQADPYCLECIMRLELLETTRSFFTIVLEELCCNRRDPEKPDLDTLKERMRISCQVRDKLESRQMKELEVDFNSHEKVGWMARRAVLLMCCMEWAYHLQGSSQLSPLDVIGQDLFSIYSSRRMVTN</sequence>
<keyword evidence="2" id="KW-1185">Reference proteome</keyword>
<gene>
    <name evidence="1" type="ORF">VNO77_15071</name>
</gene>
<accession>A0AAN9LYP6</accession>
<protein>
    <submittedName>
        <fullName evidence="1">Uncharacterized protein</fullName>
    </submittedName>
</protein>
<dbReference type="AlphaFoldDB" id="A0AAN9LYP6"/>
<evidence type="ECO:0000313" key="2">
    <source>
        <dbReference type="Proteomes" id="UP001367508"/>
    </source>
</evidence>
<dbReference type="Proteomes" id="UP001367508">
    <property type="component" value="Unassembled WGS sequence"/>
</dbReference>
<dbReference type="EMBL" id="JAYMYQ010000003">
    <property type="protein sequence ID" value="KAK7344875.1"/>
    <property type="molecule type" value="Genomic_DNA"/>
</dbReference>
<comment type="caution">
    <text evidence="1">The sequence shown here is derived from an EMBL/GenBank/DDBJ whole genome shotgun (WGS) entry which is preliminary data.</text>
</comment>
<name>A0AAN9LYP6_CANGL</name>
<organism evidence="1 2">
    <name type="scientific">Canavalia gladiata</name>
    <name type="common">Sword bean</name>
    <name type="synonym">Dolichos gladiatus</name>
    <dbReference type="NCBI Taxonomy" id="3824"/>
    <lineage>
        <taxon>Eukaryota</taxon>
        <taxon>Viridiplantae</taxon>
        <taxon>Streptophyta</taxon>
        <taxon>Embryophyta</taxon>
        <taxon>Tracheophyta</taxon>
        <taxon>Spermatophyta</taxon>
        <taxon>Magnoliopsida</taxon>
        <taxon>eudicotyledons</taxon>
        <taxon>Gunneridae</taxon>
        <taxon>Pentapetalae</taxon>
        <taxon>rosids</taxon>
        <taxon>fabids</taxon>
        <taxon>Fabales</taxon>
        <taxon>Fabaceae</taxon>
        <taxon>Papilionoideae</taxon>
        <taxon>50 kb inversion clade</taxon>
        <taxon>NPAAA clade</taxon>
        <taxon>indigoferoid/millettioid clade</taxon>
        <taxon>Phaseoleae</taxon>
        <taxon>Canavalia</taxon>
    </lineage>
</organism>
<evidence type="ECO:0000313" key="1">
    <source>
        <dbReference type="EMBL" id="KAK7344875.1"/>
    </source>
</evidence>
<proteinExistence type="predicted"/>